<evidence type="ECO:0008006" key="4">
    <source>
        <dbReference type="Google" id="ProtNLM"/>
    </source>
</evidence>
<evidence type="ECO:0000256" key="1">
    <source>
        <dbReference type="SAM" id="Phobius"/>
    </source>
</evidence>
<dbReference type="AlphaFoldDB" id="A0A0J9T3Y1"/>
<reference evidence="2 3" key="1">
    <citation type="submission" date="2011-08" db="EMBL/GenBank/DDBJ databases">
        <title>The Genome Sequence of Plasmodium vivax Mauritania I.</title>
        <authorList>
            <consortium name="The Broad Institute Genome Sequencing Platform"/>
            <consortium name="The Broad Institute Genome Sequencing Center for Infectious Disease"/>
            <person name="Neafsey D."/>
            <person name="Carlton J."/>
            <person name="Barnwell J."/>
            <person name="Collins W."/>
            <person name="Escalante A."/>
            <person name="Mullikin J."/>
            <person name="Saul A."/>
            <person name="Guigo R."/>
            <person name="Camara F."/>
            <person name="Young S.K."/>
            <person name="Zeng Q."/>
            <person name="Gargeya S."/>
            <person name="Fitzgerald M."/>
            <person name="Haas B."/>
            <person name="Abouelleil A."/>
            <person name="Alvarado L."/>
            <person name="Arachchi H.M."/>
            <person name="Berlin A."/>
            <person name="Brown A."/>
            <person name="Chapman S.B."/>
            <person name="Chen Z."/>
            <person name="Dunbar C."/>
            <person name="Freedman E."/>
            <person name="Gearin G."/>
            <person name="Gellesch M."/>
            <person name="Goldberg J."/>
            <person name="Griggs A."/>
            <person name="Gujja S."/>
            <person name="Heiman D."/>
            <person name="Howarth C."/>
            <person name="Larson L."/>
            <person name="Lui A."/>
            <person name="MacDonald P.J.P."/>
            <person name="Montmayeur A."/>
            <person name="Murphy C."/>
            <person name="Neiman D."/>
            <person name="Pearson M."/>
            <person name="Priest M."/>
            <person name="Roberts A."/>
            <person name="Saif S."/>
            <person name="Shea T."/>
            <person name="Shenoy N."/>
            <person name="Sisk P."/>
            <person name="Stolte C."/>
            <person name="Sykes S."/>
            <person name="Wortman J."/>
            <person name="Nusbaum C."/>
            <person name="Birren B."/>
        </authorList>
    </citation>
    <scope>NUCLEOTIDE SEQUENCE [LARGE SCALE GENOMIC DNA]</scope>
    <source>
        <strain evidence="2 3">Mauritania I</strain>
    </source>
</reference>
<dbReference type="Pfam" id="PF05795">
    <property type="entry name" value="Plasmodium_Vir"/>
    <property type="match status" value="1"/>
</dbReference>
<keyword evidence="1" id="KW-1133">Transmembrane helix</keyword>
<keyword evidence="1" id="KW-0472">Membrane</keyword>
<protein>
    <recommendedName>
        <fullName evidence="4">Variable surface protein</fullName>
    </recommendedName>
</protein>
<dbReference type="OrthoDB" id="383976at2759"/>
<evidence type="ECO:0000313" key="3">
    <source>
        <dbReference type="Proteomes" id="UP000053776"/>
    </source>
</evidence>
<sequence length="273" mass="33110">MTNVGHNQEDRCSNLTYWTYDILMNTFNTNKNDNIDNNIISELNNAIFRVNQELKKDKNCTYYIDGTFSEWTEEKYLHDYFENYSTFIQNISDKEKKEIYCQYIDYISKLYKKYMKLCCTCYSRPEYVCVEHCPKFFKCNKQYFPIDLLHKLECNDNVSLKKEKENFESLIVDLEVIRKSQLMAMNFYKILTQDSFYRFIFSTFLLLGIFLIFFLFYKNNSLISIKILIISLKRHIFKKNYLPIRLQHEYILAYMYIQIITGNVQELFIKNDN</sequence>
<organism evidence="2 3">
    <name type="scientific">Plasmodium vivax Mauritania I</name>
    <dbReference type="NCBI Taxonomy" id="1035515"/>
    <lineage>
        <taxon>Eukaryota</taxon>
        <taxon>Sar</taxon>
        <taxon>Alveolata</taxon>
        <taxon>Apicomplexa</taxon>
        <taxon>Aconoidasida</taxon>
        <taxon>Haemosporida</taxon>
        <taxon>Plasmodiidae</taxon>
        <taxon>Plasmodium</taxon>
        <taxon>Plasmodium (Plasmodium)</taxon>
    </lineage>
</organism>
<name>A0A0J9T3Y1_PLAVI</name>
<feature type="transmembrane region" description="Helical" evidence="1">
    <location>
        <begin position="196"/>
        <end position="217"/>
    </location>
</feature>
<accession>A0A0J9T3Y1</accession>
<dbReference type="EMBL" id="KQ235146">
    <property type="protein sequence ID" value="KMZ89716.1"/>
    <property type="molecule type" value="Genomic_DNA"/>
</dbReference>
<dbReference type="Proteomes" id="UP000053776">
    <property type="component" value="Unassembled WGS sequence"/>
</dbReference>
<keyword evidence="1" id="KW-0812">Transmembrane</keyword>
<dbReference type="InterPro" id="IPR008780">
    <property type="entry name" value="Plasmodium_Vir"/>
</dbReference>
<gene>
    <name evidence="2" type="ORF">PVMG_04546</name>
</gene>
<proteinExistence type="predicted"/>
<evidence type="ECO:0000313" key="2">
    <source>
        <dbReference type="EMBL" id="KMZ89716.1"/>
    </source>
</evidence>